<dbReference type="HOGENOM" id="CLU_025060_0_0_10"/>
<dbReference type="AlphaFoldDB" id="F0SEV6"/>
<dbReference type="Proteomes" id="UP000000310">
    <property type="component" value="Chromosome"/>
</dbReference>
<evidence type="ECO:0000256" key="1">
    <source>
        <dbReference type="SAM" id="Phobius"/>
    </source>
</evidence>
<dbReference type="KEGG" id="psn:Pedsa_2477"/>
<accession>F0SEV6</accession>
<feature type="transmembrane region" description="Helical" evidence="1">
    <location>
        <begin position="42"/>
        <end position="62"/>
    </location>
</feature>
<feature type="transmembrane region" description="Helical" evidence="1">
    <location>
        <begin position="12"/>
        <end position="30"/>
    </location>
</feature>
<evidence type="ECO:0008006" key="4">
    <source>
        <dbReference type="Google" id="ProtNLM"/>
    </source>
</evidence>
<gene>
    <name evidence="2" type="ordered locus">Pedsa_2477</name>
</gene>
<name>F0SEV6_PSESL</name>
<dbReference type="OrthoDB" id="9763076at2"/>
<organism evidence="2 3">
    <name type="scientific">Pseudopedobacter saltans (strain ATCC 51119 / DSM 12145 / JCM 21818 / CCUG 39354 / LMG 10337 / NBRC 100064 / NCIMB 13643)</name>
    <name type="common">Pedobacter saltans</name>
    <dbReference type="NCBI Taxonomy" id="762903"/>
    <lineage>
        <taxon>Bacteria</taxon>
        <taxon>Pseudomonadati</taxon>
        <taxon>Bacteroidota</taxon>
        <taxon>Sphingobacteriia</taxon>
        <taxon>Sphingobacteriales</taxon>
        <taxon>Sphingobacteriaceae</taxon>
        <taxon>Pseudopedobacter</taxon>
    </lineage>
</organism>
<sequence>MLNAILFENNSAWWLPLCVAIGILYAYIFYNKQASSKLKFLLFSLRTALVAFICFLLLSPLISSKDEIEEKPLIVIAQDNSQSIPLGQSPKFDLEKYKTDLINLKNKLTQKYDIAFLSFGDAVRNAGSWNFKDQQTDISSVFSYIDNQYGNRNIGAVILASDGIINKGTSVTAQSLPKQTTIYTIGLGDTTIKKDLLIRNVNYNRIVYLGNEYPLEINLSAFKSPGEKSVLTIESSDGQKLSKSIQIDDDFWRQSLTIKLDAKKVGMQRINIAVRPLDSEVSTINNSQTVYVEVLEGKEKILLLANAPHPDINAIKQSISENKNYDVDVAFPYNLPGNINAYNIVILHNLPSANTAFSGVLKQAMEKAIWFIVGAETNINQLNNMQPLVKFPVGNLQDFYTAINNDFYNFTVSANLQGFFKNLPPLLGQSGIIAVNGEYEILLNQKSATGFPVMFFVKGNKNSAFLNGEGLWRWRLENYKTTSNFDAFDELVAKTIQFLSVKEDKRKFRVYPVKERLLTNEEAVFHAELYNESYEPVNTEEVAIEIKNSSGKKYSYVFSAKESLYELNAGFLPEGEYTFSAKTMLGGKRLESNGSFVVEKIDLEHFNTTADHQLLYNLAKTSGGEFLLPDQLSKLEQLIDKNEKITTIVHVDNTYKEFINIKWIFFLLVLLLSSEWFFRKRNGLL</sequence>
<protein>
    <recommendedName>
        <fullName evidence="4">VWA domain-containing protein</fullName>
    </recommendedName>
</protein>
<keyword evidence="1" id="KW-1133">Transmembrane helix</keyword>
<dbReference type="InterPro" id="IPR029062">
    <property type="entry name" value="Class_I_gatase-like"/>
</dbReference>
<dbReference type="EMBL" id="CP002545">
    <property type="protein sequence ID" value="ADY53022.1"/>
    <property type="molecule type" value="Genomic_DNA"/>
</dbReference>
<dbReference type="RefSeq" id="WP_013633507.1">
    <property type="nucleotide sequence ID" value="NC_015177.1"/>
</dbReference>
<dbReference type="STRING" id="762903.Pedsa_2477"/>
<keyword evidence="3" id="KW-1185">Reference proteome</keyword>
<reference evidence="2 3" key="1">
    <citation type="journal article" date="2011" name="Stand. Genomic Sci.">
        <title>Complete genome sequence of the gliding, heparinolytic Pedobacter saltans type strain (113).</title>
        <authorList>
            <person name="Liolios K."/>
            <person name="Sikorski J."/>
            <person name="Lu M."/>
            <person name="Nolan M."/>
            <person name="Lapidus A."/>
            <person name="Lucas S."/>
            <person name="Hammon N."/>
            <person name="Deshpande S."/>
            <person name="Cheng J.F."/>
            <person name="Tapia R."/>
            <person name="Han C."/>
            <person name="Goodwin L."/>
            <person name="Pitluck S."/>
            <person name="Huntemann M."/>
            <person name="Ivanova N."/>
            <person name="Pagani I."/>
            <person name="Mavromatis K."/>
            <person name="Ovchinikova G."/>
            <person name="Pati A."/>
            <person name="Chen A."/>
            <person name="Palaniappan K."/>
            <person name="Land M."/>
            <person name="Hauser L."/>
            <person name="Brambilla E.M."/>
            <person name="Kotsyurbenko O."/>
            <person name="Rohde M."/>
            <person name="Tindall B.J."/>
            <person name="Abt B."/>
            <person name="Goker M."/>
            <person name="Detter J.C."/>
            <person name="Woyke T."/>
            <person name="Bristow J."/>
            <person name="Eisen J.A."/>
            <person name="Markowitz V."/>
            <person name="Hugenholtz P."/>
            <person name="Klenk H.P."/>
            <person name="Kyrpides N.C."/>
        </authorList>
    </citation>
    <scope>NUCLEOTIDE SEQUENCE [LARGE SCALE GENOMIC DNA]</scope>
    <source>
        <strain evidence="3">ATCC 51119 / DSM 12145 / JCM 21818 / LMG 10337 / NBRC 100064 / NCIMB 13643</strain>
    </source>
</reference>
<reference evidence="3" key="2">
    <citation type="submission" date="2011-02" db="EMBL/GenBank/DDBJ databases">
        <title>The complete genome of Pedobacter saltans DSM 12145.</title>
        <authorList>
            <consortium name="US DOE Joint Genome Institute (JGI-PGF)"/>
            <person name="Lucas S."/>
            <person name="Copeland A."/>
            <person name="Lapidus A."/>
            <person name="Bruce D."/>
            <person name="Goodwin L."/>
            <person name="Pitluck S."/>
            <person name="Kyrpides N."/>
            <person name="Mavromatis K."/>
            <person name="Pagani I."/>
            <person name="Ivanova N."/>
            <person name="Ovchinnikova G."/>
            <person name="Lu M."/>
            <person name="Detter J.C."/>
            <person name="Han C."/>
            <person name="Land M."/>
            <person name="Hauser L."/>
            <person name="Markowitz V."/>
            <person name="Cheng J.-F."/>
            <person name="Hugenholtz P."/>
            <person name="Woyke T."/>
            <person name="Wu D."/>
            <person name="Tindall B."/>
            <person name="Pomrenke H.G."/>
            <person name="Brambilla E."/>
            <person name="Klenk H.-P."/>
            <person name="Eisen J.A."/>
        </authorList>
    </citation>
    <scope>NUCLEOTIDE SEQUENCE [LARGE SCALE GENOMIC DNA]</scope>
    <source>
        <strain evidence="3">ATCC 51119 / DSM 12145 / JCM 21818 / LMG 10337 / NBRC 100064 / NCIMB 13643</strain>
    </source>
</reference>
<keyword evidence="1" id="KW-0812">Transmembrane</keyword>
<proteinExistence type="predicted"/>
<keyword evidence="1" id="KW-0472">Membrane</keyword>
<evidence type="ECO:0000313" key="3">
    <source>
        <dbReference type="Proteomes" id="UP000000310"/>
    </source>
</evidence>
<dbReference type="PANTHER" id="PTHR37947:SF1">
    <property type="entry name" value="BLL2462 PROTEIN"/>
    <property type="match status" value="1"/>
</dbReference>
<evidence type="ECO:0000313" key="2">
    <source>
        <dbReference type="EMBL" id="ADY53022.1"/>
    </source>
</evidence>
<dbReference type="eggNOG" id="COG2304">
    <property type="taxonomic scope" value="Bacteria"/>
</dbReference>
<dbReference type="SUPFAM" id="SSF52317">
    <property type="entry name" value="Class I glutamine amidotransferase-like"/>
    <property type="match status" value="1"/>
</dbReference>
<dbReference type="PANTHER" id="PTHR37947">
    <property type="entry name" value="BLL2462 PROTEIN"/>
    <property type="match status" value="1"/>
</dbReference>